<protein>
    <submittedName>
        <fullName evidence="1">Uncharacterized protein</fullName>
    </submittedName>
</protein>
<reference evidence="1" key="1">
    <citation type="submission" date="2014-05" db="EMBL/GenBank/DDBJ databases">
        <authorList>
            <person name="Chronopoulou M."/>
        </authorList>
    </citation>
    <scope>NUCLEOTIDE SEQUENCE</scope>
    <source>
        <tissue evidence="1">Whole organism</tissue>
    </source>
</reference>
<organism evidence="1">
    <name type="scientific">Lepeophtheirus salmonis</name>
    <name type="common">Salmon louse</name>
    <name type="synonym">Caligus salmonis</name>
    <dbReference type="NCBI Taxonomy" id="72036"/>
    <lineage>
        <taxon>Eukaryota</taxon>
        <taxon>Metazoa</taxon>
        <taxon>Ecdysozoa</taxon>
        <taxon>Arthropoda</taxon>
        <taxon>Crustacea</taxon>
        <taxon>Multicrustacea</taxon>
        <taxon>Hexanauplia</taxon>
        <taxon>Copepoda</taxon>
        <taxon>Siphonostomatoida</taxon>
        <taxon>Caligidae</taxon>
        <taxon>Lepeophtheirus</taxon>
    </lineage>
</organism>
<dbReference type="EMBL" id="HACA01001556">
    <property type="protein sequence ID" value="CDW18917.1"/>
    <property type="molecule type" value="Transcribed_RNA"/>
</dbReference>
<dbReference type="AlphaFoldDB" id="A0A0K2SZX8"/>
<proteinExistence type="predicted"/>
<name>A0A0K2SZX8_LEPSM</name>
<accession>A0A0K2SZX8</accession>
<evidence type="ECO:0000313" key="1">
    <source>
        <dbReference type="EMBL" id="CDW18917.1"/>
    </source>
</evidence>
<sequence length="74" mass="8738">MASLIQIHELTKSGDSKSSLVEILHISRDKHQFVSLERVSEDNVEFIIFLILHNNDLFQLFRTLTSFFLFFFAY</sequence>